<keyword evidence="3 8" id="KW-0699">rRNA-binding</keyword>
<keyword evidence="6 8" id="KW-0687">Ribonucleoprotein</keyword>
<comment type="PTM">
    <text evidence="8">Methylated by PrmB.</text>
</comment>
<evidence type="ECO:0000256" key="9">
    <source>
        <dbReference type="RuleBase" id="RU003905"/>
    </source>
</evidence>
<comment type="function">
    <text evidence="8 10">One of the primary rRNA binding proteins, it binds directly near the 3'-end of the 23S rRNA, where it nucleates assembly of the 50S subunit.</text>
</comment>
<dbReference type="PROSITE" id="PS00474">
    <property type="entry name" value="RIBOSOMAL_L3"/>
    <property type="match status" value="1"/>
</dbReference>
<dbReference type="InterPro" id="IPR019926">
    <property type="entry name" value="Ribosomal_uL3_CS"/>
</dbReference>
<dbReference type="PANTHER" id="PTHR11229">
    <property type="entry name" value="50S RIBOSOMAL PROTEIN L3"/>
    <property type="match status" value="1"/>
</dbReference>
<keyword evidence="2 8" id="KW-0488">Methylation</keyword>
<evidence type="ECO:0000313" key="12">
    <source>
        <dbReference type="EMBL" id="WPX96782.1"/>
    </source>
</evidence>
<dbReference type="PANTHER" id="PTHR11229:SF16">
    <property type="entry name" value="LARGE RIBOSOMAL SUBUNIT PROTEIN UL3C"/>
    <property type="match status" value="1"/>
</dbReference>
<feature type="modified residue" description="N5-methylglutamine" evidence="8">
    <location>
        <position position="154"/>
    </location>
</feature>
<evidence type="ECO:0000256" key="8">
    <source>
        <dbReference type="HAMAP-Rule" id="MF_01325"/>
    </source>
</evidence>
<evidence type="ECO:0000256" key="11">
    <source>
        <dbReference type="SAM" id="MobiDB-lite"/>
    </source>
</evidence>
<evidence type="ECO:0000256" key="10">
    <source>
        <dbReference type="RuleBase" id="RU003906"/>
    </source>
</evidence>
<dbReference type="EMBL" id="CP110820">
    <property type="protein sequence ID" value="WPX96782.1"/>
    <property type="molecule type" value="Genomic_DNA"/>
</dbReference>
<evidence type="ECO:0000256" key="7">
    <source>
        <dbReference type="ARBA" id="ARBA00035243"/>
    </source>
</evidence>
<evidence type="ECO:0000256" key="3">
    <source>
        <dbReference type="ARBA" id="ARBA00022730"/>
    </source>
</evidence>
<dbReference type="Gene3D" id="3.30.160.810">
    <property type="match status" value="1"/>
</dbReference>
<evidence type="ECO:0000256" key="5">
    <source>
        <dbReference type="ARBA" id="ARBA00022980"/>
    </source>
</evidence>
<comment type="subunit">
    <text evidence="8 10">Part of the 50S ribosomal subunit. Forms a cluster with proteins L14 and L19.</text>
</comment>
<dbReference type="Pfam" id="PF00297">
    <property type="entry name" value="Ribosomal_L3"/>
    <property type="match status" value="1"/>
</dbReference>
<comment type="similarity">
    <text evidence="1 8 9">Belongs to the universal ribosomal protein uL3 family.</text>
</comment>
<evidence type="ECO:0000256" key="4">
    <source>
        <dbReference type="ARBA" id="ARBA00022884"/>
    </source>
</evidence>
<dbReference type="InterPro" id="IPR019927">
    <property type="entry name" value="Ribosomal_uL3_bac/org-type"/>
</dbReference>
<accession>A0ABZ0UMP3</accession>
<protein>
    <recommendedName>
        <fullName evidence="7 8">Large ribosomal subunit protein uL3</fullName>
    </recommendedName>
</protein>
<keyword evidence="13" id="KW-1185">Reference proteome</keyword>
<evidence type="ECO:0000256" key="1">
    <source>
        <dbReference type="ARBA" id="ARBA00006540"/>
    </source>
</evidence>
<dbReference type="Proteomes" id="UP001327219">
    <property type="component" value="Chromosome"/>
</dbReference>
<dbReference type="Gene3D" id="2.40.30.10">
    <property type="entry name" value="Translation factors"/>
    <property type="match status" value="1"/>
</dbReference>
<dbReference type="InterPro" id="IPR000597">
    <property type="entry name" value="Ribosomal_uL3"/>
</dbReference>
<dbReference type="InterPro" id="IPR009000">
    <property type="entry name" value="Transl_B-barrel_sf"/>
</dbReference>
<feature type="compositionally biased region" description="Polar residues" evidence="11">
    <location>
        <begin position="143"/>
        <end position="153"/>
    </location>
</feature>
<name>A0ABZ0UMP3_9RICK</name>
<proteinExistence type="inferred from homology"/>
<dbReference type="SUPFAM" id="SSF50447">
    <property type="entry name" value="Translation proteins"/>
    <property type="match status" value="1"/>
</dbReference>
<evidence type="ECO:0000313" key="13">
    <source>
        <dbReference type="Proteomes" id="UP001327219"/>
    </source>
</evidence>
<reference evidence="12 13" key="1">
    <citation type="submission" date="2022-11" db="EMBL/GenBank/DDBJ databases">
        <title>Host association and intracellularity evolved multiple times independently in the Rickettsiales.</title>
        <authorList>
            <person name="Castelli M."/>
            <person name="Nardi T."/>
            <person name="Gammuto L."/>
            <person name="Bellinzona G."/>
            <person name="Sabaneyeva E."/>
            <person name="Potekhin A."/>
            <person name="Serra V."/>
            <person name="Petroni G."/>
            <person name="Sassera D."/>
        </authorList>
    </citation>
    <scope>NUCLEOTIDE SEQUENCE [LARGE SCALE GENOMIC DNA]</scope>
    <source>
        <strain evidence="12 13">NDG2</strain>
    </source>
</reference>
<feature type="region of interest" description="Disordered" evidence="11">
    <location>
        <begin position="139"/>
        <end position="166"/>
    </location>
</feature>
<dbReference type="NCBIfam" id="TIGR03625">
    <property type="entry name" value="L3_bact"/>
    <property type="match status" value="1"/>
</dbReference>
<gene>
    <name evidence="8" type="primary">rplC</name>
    <name evidence="12" type="ORF">Bandiella_00910</name>
</gene>
<evidence type="ECO:0000256" key="6">
    <source>
        <dbReference type="ARBA" id="ARBA00023274"/>
    </source>
</evidence>
<sequence>MKLSRSGVIAKKIGMSQIYKENGEAVPVTIIRVEENVVLSIKNKAKHGYNAVQVASFDQKPQRLNRSIKGLFEKANVAPKAKIKEFIVAEKYLLEVGCKIGVDHFKKGQCVDITGTSIGKGYAGAMKRHNFRGLEASHGVSISHRSAGSTGQRQDPGRTFKGKKMAGRMGGKVVTTQNIEVVDIDQELNLLVVKGAVPGNKQGYIYIRDAIKKALSY</sequence>
<organism evidence="12 13">
    <name type="scientific">Candidatus Bandiella euplotis</name>
    <dbReference type="NCBI Taxonomy" id="1664265"/>
    <lineage>
        <taxon>Bacteria</taxon>
        <taxon>Pseudomonadati</taxon>
        <taxon>Pseudomonadota</taxon>
        <taxon>Alphaproteobacteria</taxon>
        <taxon>Rickettsiales</taxon>
        <taxon>Candidatus Midichloriaceae</taxon>
        <taxon>Candidatus Bandiella</taxon>
    </lineage>
</organism>
<dbReference type="HAMAP" id="MF_01325_B">
    <property type="entry name" value="Ribosomal_uL3_B"/>
    <property type="match status" value="1"/>
</dbReference>
<keyword evidence="5 8" id="KW-0689">Ribosomal protein</keyword>
<dbReference type="GO" id="GO:0005840">
    <property type="term" value="C:ribosome"/>
    <property type="evidence" value="ECO:0007669"/>
    <property type="project" value="UniProtKB-KW"/>
</dbReference>
<keyword evidence="4 8" id="KW-0694">RNA-binding</keyword>
<evidence type="ECO:0000256" key="2">
    <source>
        <dbReference type="ARBA" id="ARBA00022481"/>
    </source>
</evidence>
<dbReference type="RefSeq" id="WP_323732498.1">
    <property type="nucleotide sequence ID" value="NZ_CP110820.1"/>
</dbReference>